<dbReference type="AlphaFoldDB" id="A0AAE0SHM6"/>
<reference evidence="1" key="2">
    <citation type="journal article" date="2021" name="Genome Biol. Evol.">
        <title>Developing a high-quality reference genome for a parasitic bivalve with doubly uniparental inheritance (Bivalvia: Unionida).</title>
        <authorList>
            <person name="Smith C.H."/>
        </authorList>
    </citation>
    <scope>NUCLEOTIDE SEQUENCE</scope>
    <source>
        <strain evidence="1">CHS0354</strain>
        <tissue evidence="1">Mantle</tissue>
    </source>
</reference>
<dbReference type="Proteomes" id="UP001195483">
    <property type="component" value="Unassembled WGS sequence"/>
</dbReference>
<name>A0AAE0SHM6_9BIVA</name>
<evidence type="ECO:0000313" key="2">
    <source>
        <dbReference type="Proteomes" id="UP001195483"/>
    </source>
</evidence>
<comment type="caution">
    <text evidence="1">The sequence shown here is derived from an EMBL/GenBank/DDBJ whole genome shotgun (WGS) entry which is preliminary data.</text>
</comment>
<keyword evidence="2" id="KW-1185">Reference proteome</keyword>
<reference evidence="1" key="1">
    <citation type="journal article" date="2021" name="Genome Biol. Evol.">
        <title>A High-Quality Reference Genome for a Parasitic Bivalve with Doubly Uniparental Inheritance (Bivalvia: Unionida).</title>
        <authorList>
            <person name="Smith C.H."/>
        </authorList>
    </citation>
    <scope>NUCLEOTIDE SEQUENCE</scope>
    <source>
        <strain evidence="1">CHS0354</strain>
    </source>
</reference>
<evidence type="ECO:0000313" key="1">
    <source>
        <dbReference type="EMBL" id="KAK3591866.1"/>
    </source>
</evidence>
<protein>
    <submittedName>
        <fullName evidence="1">Uncharacterized protein</fullName>
    </submittedName>
</protein>
<reference evidence="1" key="3">
    <citation type="submission" date="2023-05" db="EMBL/GenBank/DDBJ databases">
        <authorList>
            <person name="Smith C.H."/>
        </authorList>
    </citation>
    <scope>NUCLEOTIDE SEQUENCE</scope>
    <source>
        <strain evidence="1">CHS0354</strain>
        <tissue evidence="1">Mantle</tissue>
    </source>
</reference>
<sequence>MTGKHIGESRTAEFIPGLLFTCAYICQFTSDRKKKNTQEFLEGLATVEMCDKLPMDREVHMDEVWDVDIAGLSHKALREVDRPVREPQKNPCVVHGQTEHNGEDNNTSPFLTPASLSFFLIFLNLNKNVWILLYNM</sequence>
<gene>
    <name evidence="1" type="ORF">CHS0354_005069</name>
</gene>
<dbReference type="EMBL" id="JAEAOA010000364">
    <property type="protein sequence ID" value="KAK3591866.1"/>
    <property type="molecule type" value="Genomic_DNA"/>
</dbReference>
<accession>A0AAE0SHM6</accession>
<organism evidence="1 2">
    <name type="scientific">Potamilus streckersoni</name>
    <dbReference type="NCBI Taxonomy" id="2493646"/>
    <lineage>
        <taxon>Eukaryota</taxon>
        <taxon>Metazoa</taxon>
        <taxon>Spiralia</taxon>
        <taxon>Lophotrochozoa</taxon>
        <taxon>Mollusca</taxon>
        <taxon>Bivalvia</taxon>
        <taxon>Autobranchia</taxon>
        <taxon>Heteroconchia</taxon>
        <taxon>Palaeoheterodonta</taxon>
        <taxon>Unionida</taxon>
        <taxon>Unionoidea</taxon>
        <taxon>Unionidae</taxon>
        <taxon>Ambleminae</taxon>
        <taxon>Lampsilini</taxon>
        <taxon>Potamilus</taxon>
    </lineage>
</organism>
<proteinExistence type="predicted"/>